<feature type="region of interest" description="Disordered" evidence="1">
    <location>
        <begin position="63"/>
        <end position="86"/>
    </location>
</feature>
<evidence type="ECO:0000313" key="2">
    <source>
        <dbReference type="EMBL" id="MBT0723955.1"/>
    </source>
</evidence>
<proteinExistence type="predicted"/>
<sequence length="86" mass="9848">MTVQEKSRTQKDLPLELLHPAPLPFNTDNGKIDGQRLYGVYTPASHLVVFPVKTKRTMTQGMYHDGRTTVPLHHIHHAKPDGRLRR</sequence>
<evidence type="ECO:0000256" key="1">
    <source>
        <dbReference type="SAM" id="MobiDB-lite"/>
    </source>
</evidence>
<name>A0ABS5SV18_9GAMM</name>
<dbReference type="RefSeq" id="WP_214236648.1">
    <property type="nucleotide sequence ID" value="NZ_JABBFR010000005.1"/>
</dbReference>
<comment type="caution">
    <text evidence="2">The sequence shown here is derived from an EMBL/GenBank/DDBJ whole genome shotgun (WGS) entry which is preliminary data.</text>
</comment>
<keyword evidence="3" id="KW-1185">Reference proteome</keyword>
<evidence type="ECO:0000313" key="3">
    <source>
        <dbReference type="Proteomes" id="UP000790096"/>
    </source>
</evidence>
<gene>
    <name evidence="2" type="ORF">HH682_05780</name>
</gene>
<reference evidence="2 3" key="1">
    <citation type="submission" date="2020-04" db="EMBL/GenBank/DDBJ databases">
        <title>Genome sequencing of Rosenbergiella species.</title>
        <authorList>
            <person name="Alvarez-Perez S."/>
            <person name="Lievens B."/>
        </authorList>
    </citation>
    <scope>NUCLEOTIDE SEQUENCE [LARGE SCALE GENOMIC DNA]</scope>
    <source>
        <strain evidence="2 3">S61</strain>
    </source>
</reference>
<organism evidence="2 3">
    <name type="scientific">Rosenbergiella gaditana</name>
    <dbReference type="NCBI Taxonomy" id="2726987"/>
    <lineage>
        <taxon>Bacteria</taxon>
        <taxon>Pseudomonadati</taxon>
        <taxon>Pseudomonadota</taxon>
        <taxon>Gammaproteobacteria</taxon>
        <taxon>Enterobacterales</taxon>
        <taxon>Erwiniaceae</taxon>
        <taxon>Rosenbergiella</taxon>
    </lineage>
</organism>
<dbReference type="Proteomes" id="UP000790096">
    <property type="component" value="Unassembled WGS sequence"/>
</dbReference>
<accession>A0ABS5SV18</accession>
<dbReference type="EMBL" id="JABBFR010000005">
    <property type="protein sequence ID" value="MBT0723955.1"/>
    <property type="molecule type" value="Genomic_DNA"/>
</dbReference>
<protein>
    <submittedName>
        <fullName evidence="2">Uncharacterized protein</fullName>
    </submittedName>
</protein>